<dbReference type="Pfam" id="PF17754">
    <property type="entry name" value="TetR_C_14"/>
    <property type="match status" value="1"/>
</dbReference>
<dbReference type="Gene3D" id="1.10.357.10">
    <property type="entry name" value="Tetracycline Repressor, domain 2"/>
    <property type="match status" value="1"/>
</dbReference>
<dbReference type="InterPro" id="IPR001647">
    <property type="entry name" value="HTH_TetR"/>
</dbReference>
<organism evidence="6 7">
    <name type="scientific">Streptomyces flavalbus</name>
    <dbReference type="NCBI Taxonomy" id="2665155"/>
    <lineage>
        <taxon>Bacteria</taxon>
        <taxon>Bacillati</taxon>
        <taxon>Actinomycetota</taxon>
        <taxon>Actinomycetes</taxon>
        <taxon>Kitasatosporales</taxon>
        <taxon>Streptomycetaceae</taxon>
        <taxon>Streptomyces</taxon>
    </lineage>
</organism>
<name>A0ABW2WIE6_9ACTN</name>
<reference evidence="7" key="1">
    <citation type="journal article" date="2019" name="Int. J. Syst. Evol. Microbiol.">
        <title>The Global Catalogue of Microorganisms (GCM) 10K type strain sequencing project: providing services to taxonomists for standard genome sequencing and annotation.</title>
        <authorList>
            <consortium name="The Broad Institute Genomics Platform"/>
            <consortium name="The Broad Institute Genome Sequencing Center for Infectious Disease"/>
            <person name="Wu L."/>
            <person name="Ma J."/>
        </authorList>
    </citation>
    <scope>NUCLEOTIDE SEQUENCE [LARGE SCALE GENOMIC DNA]</scope>
    <source>
        <strain evidence="7">CGMCC 4.7400</strain>
    </source>
</reference>
<sequence length="220" mass="24348">MPSTTTSAPVSGLAVAADGLGLRERKKLRTRHAIREAARRLIDERGYDSTTIEQIAAAAEVSPSTVFRYFPSKEHIVLTDDYANYMMAFLRERPPGEPPLAALRAVVTEMVRRLAEDFSEEYRWRRKLVRQIPAMRALVGESQDSWARSVSELLAERAGLPADNLEIHVLVGAVTGALHQVLWGDHSEDTGLVEMLERAMTVMEHPDTVGRPADATSGTV</sequence>
<protein>
    <submittedName>
        <fullName evidence="6">TetR/AcrR family transcriptional regulator</fullName>
    </submittedName>
</protein>
<dbReference type="InterPro" id="IPR041347">
    <property type="entry name" value="MftR_C"/>
</dbReference>
<comment type="caution">
    <text evidence="6">The sequence shown here is derived from an EMBL/GenBank/DDBJ whole genome shotgun (WGS) entry which is preliminary data.</text>
</comment>
<dbReference type="PANTHER" id="PTHR30055:SF234">
    <property type="entry name" value="HTH-TYPE TRANSCRIPTIONAL REGULATOR BETI"/>
    <property type="match status" value="1"/>
</dbReference>
<evidence type="ECO:0000256" key="3">
    <source>
        <dbReference type="ARBA" id="ARBA00023163"/>
    </source>
</evidence>
<dbReference type="PRINTS" id="PR00455">
    <property type="entry name" value="HTHTETR"/>
</dbReference>
<keyword evidence="1" id="KW-0805">Transcription regulation</keyword>
<accession>A0ABW2WIE6</accession>
<keyword evidence="7" id="KW-1185">Reference proteome</keyword>
<keyword evidence="3" id="KW-0804">Transcription</keyword>
<dbReference type="PANTHER" id="PTHR30055">
    <property type="entry name" value="HTH-TYPE TRANSCRIPTIONAL REGULATOR RUTR"/>
    <property type="match status" value="1"/>
</dbReference>
<dbReference type="PROSITE" id="PS50977">
    <property type="entry name" value="HTH_TETR_2"/>
    <property type="match status" value="1"/>
</dbReference>
<gene>
    <name evidence="6" type="ORF">ACFQZ6_34460</name>
</gene>
<dbReference type="EMBL" id="JBHTEB010000001">
    <property type="protein sequence ID" value="MFD0319232.1"/>
    <property type="molecule type" value="Genomic_DNA"/>
</dbReference>
<evidence type="ECO:0000256" key="1">
    <source>
        <dbReference type="ARBA" id="ARBA00023015"/>
    </source>
</evidence>
<dbReference type="Pfam" id="PF00440">
    <property type="entry name" value="TetR_N"/>
    <property type="match status" value="1"/>
</dbReference>
<dbReference type="SUPFAM" id="SSF46689">
    <property type="entry name" value="Homeodomain-like"/>
    <property type="match status" value="1"/>
</dbReference>
<dbReference type="InterPro" id="IPR050109">
    <property type="entry name" value="HTH-type_TetR-like_transc_reg"/>
</dbReference>
<feature type="DNA-binding region" description="H-T-H motif" evidence="4">
    <location>
        <begin position="51"/>
        <end position="70"/>
    </location>
</feature>
<dbReference type="InterPro" id="IPR009057">
    <property type="entry name" value="Homeodomain-like_sf"/>
</dbReference>
<evidence type="ECO:0000313" key="7">
    <source>
        <dbReference type="Proteomes" id="UP001597023"/>
    </source>
</evidence>
<evidence type="ECO:0000256" key="2">
    <source>
        <dbReference type="ARBA" id="ARBA00023125"/>
    </source>
</evidence>
<keyword evidence="2 4" id="KW-0238">DNA-binding</keyword>
<dbReference type="RefSeq" id="WP_381617512.1">
    <property type="nucleotide sequence ID" value="NZ_JBHTEB010000001.1"/>
</dbReference>
<dbReference type="Proteomes" id="UP001597023">
    <property type="component" value="Unassembled WGS sequence"/>
</dbReference>
<evidence type="ECO:0000313" key="6">
    <source>
        <dbReference type="EMBL" id="MFD0319232.1"/>
    </source>
</evidence>
<evidence type="ECO:0000259" key="5">
    <source>
        <dbReference type="PROSITE" id="PS50977"/>
    </source>
</evidence>
<evidence type="ECO:0000256" key="4">
    <source>
        <dbReference type="PROSITE-ProRule" id="PRU00335"/>
    </source>
</evidence>
<dbReference type="Gene3D" id="1.10.10.60">
    <property type="entry name" value="Homeodomain-like"/>
    <property type="match status" value="1"/>
</dbReference>
<feature type="domain" description="HTH tetR-type" evidence="5">
    <location>
        <begin position="28"/>
        <end position="88"/>
    </location>
</feature>
<proteinExistence type="predicted"/>